<dbReference type="Pfam" id="PF06776">
    <property type="entry name" value="IalB"/>
    <property type="match status" value="1"/>
</dbReference>
<sequence>MLNIIFLNTVSEYTAPGAIHFRENLFMKIYRVIGLAFTLATISGASSFAAPLPGGASNLQETYEDWTVSCQNQKDTSICVMRQEQSSTQTGQRVLTAELRNVAGKVEGVLLMPFGLDLAKGAALKIDDAAAPNLAFSTCLPQGCLAPVSFDAKQVAALKAGTNINVTTTALSPSQPVAFKVSLKGFGAALDRIIALTK</sequence>
<evidence type="ECO:0000313" key="2">
    <source>
        <dbReference type="Proteomes" id="UP000004386"/>
    </source>
</evidence>
<dbReference type="InterPro" id="IPR038696">
    <property type="entry name" value="IalB_sf"/>
</dbReference>
<gene>
    <name evidence="1" type="ORF">OINT_1000380</name>
</gene>
<dbReference type="HOGENOM" id="CLU_096085_3_0_5"/>
<accession>C4WIJ6</accession>
<dbReference type="AlphaFoldDB" id="C4WIJ6"/>
<organism evidence="1 2">
    <name type="scientific">Brucella intermedia LMG 3301</name>
    <dbReference type="NCBI Taxonomy" id="641118"/>
    <lineage>
        <taxon>Bacteria</taxon>
        <taxon>Pseudomonadati</taxon>
        <taxon>Pseudomonadota</taxon>
        <taxon>Alphaproteobacteria</taxon>
        <taxon>Hyphomicrobiales</taxon>
        <taxon>Brucellaceae</taxon>
        <taxon>Brucella/Ochrobactrum group</taxon>
        <taxon>Brucella</taxon>
    </lineage>
</organism>
<proteinExistence type="predicted"/>
<dbReference type="EMBL" id="ACQA01000001">
    <property type="protein sequence ID" value="EEQ95037.1"/>
    <property type="molecule type" value="Genomic_DNA"/>
</dbReference>
<evidence type="ECO:0000313" key="1">
    <source>
        <dbReference type="EMBL" id="EEQ95037.1"/>
    </source>
</evidence>
<dbReference type="Gene3D" id="2.60.40.1880">
    <property type="entry name" value="Invasion associated locus B (IalB) protein"/>
    <property type="match status" value="1"/>
</dbReference>
<dbReference type="Proteomes" id="UP000004386">
    <property type="component" value="Unassembled WGS sequence"/>
</dbReference>
<comment type="caution">
    <text evidence="1">The sequence shown here is derived from an EMBL/GenBank/DDBJ whole genome shotgun (WGS) entry which is preliminary data.</text>
</comment>
<reference evidence="1 2" key="1">
    <citation type="submission" date="2009-05" db="EMBL/GenBank/DDBJ databases">
        <authorList>
            <person name="Setubal J.C."/>
            <person name="Boyle S."/>
            <person name="Crasta O.R."/>
            <person name="Gillespie J.J."/>
            <person name="Kenyon R.W."/>
            <person name="Lu J."/>
            <person name="Mane S."/>
            <person name="Nagrani S."/>
            <person name="Shallom J.M."/>
            <person name="Shallom S."/>
            <person name="Shukla M."/>
            <person name="Snyder E.E."/>
            <person name="Sobral B.W."/>
            <person name="Wattam A.R."/>
            <person name="Will R."/>
            <person name="Williams K."/>
            <person name="Yoo H."/>
            <person name="Munk C."/>
            <person name="Tapia R."/>
            <person name="Green L."/>
            <person name="Rogers Y."/>
            <person name="Detter J.C."/>
            <person name="Bruce D."/>
            <person name="Brettin T.S."/>
            <person name="Tsolis R."/>
        </authorList>
    </citation>
    <scope>NUCLEOTIDE SEQUENCE [LARGE SCALE GENOMIC DNA]</scope>
    <source>
        <strain evidence="1 2">LMG 3301</strain>
    </source>
</reference>
<name>C4WIJ6_9HYPH</name>
<protein>
    <submittedName>
        <fullName evidence="1">Invasion associated locus B family protein</fullName>
    </submittedName>
</protein>
<dbReference type="InterPro" id="IPR010642">
    <property type="entry name" value="Invasion_prot_B"/>
</dbReference>